<keyword evidence="2" id="KW-1185">Reference proteome</keyword>
<protein>
    <submittedName>
        <fullName evidence="1">Uncharacterized protein</fullName>
    </submittedName>
</protein>
<accession>A0AAE0ZCK5</accession>
<evidence type="ECO:0000313" key="1">
    <source>
        <dbReference type="EMBL" id="KAK3766211.1"/>
    </source>
</evidence>
<organism evidence="1 2">
    <name type="scientific">Elysia crispata</name>
    <name type="common">lettuce slug</name>
    <dbReference type="NCBI Taxonomy" id="231223"/>
    <lineage>
        <taxon>Eukaryota</taxon>
        <taxon>Metazoa</taxon>
        <taxon>Spiralia</taxon>
        <taxon>Lophotrochozoa</taxon>
        <taxon>Mollusca</taxon>
        <taxon>Gastropoda</taxon>
        <taxon>Heterobranchia</taxon>
        <taxon>Euthyneura</taxon>
        <taxon>Panpulmonata</taxon>
        <taxon>Sacoglossa</taxon>
        <taxon>Placobranchoidea</taxon>
        <taxon>Plakobranchidae</taxon>
        <taxon>Elysia</taxon>
    </lineage>
</organism>
<sequence length="92" mass="10282">MATAHLVLTRPYPSSLGTIGVQLLHQARDVLEKASAITSHRFSNRVHATEELNQVAEALDTTPISFYLSLGIELSYDKDYLEKHLARKLMTS</sequence>
<dbReference type="EMBL" id="JAWDGP010004246">
    <property type="protein sequence ID" value="KAK3766211.1"/>
    <property type="molecule type" value="Genomic_DNA"/>
</dbReference>
<dbReference type="AlphaFoldDB" id="A0AAE0ZCK5"/>
<dbReference type="Proteomes" id="UP001283361">
    <property type="component" value="Unassembled WGS sequence"/>
</dbReference>
<name>A0AAE0ZCK5_9GAST</name>
<comment type="caution">
    <text evidence="1">The sequence shown here is derived from an EMBL/GenBank/DDBJ whole genome shotgun (WGS) entry which is preliminary data.</text>
</comment>
<gene>
    <name evidence="1" type="ORF">RRG08_017652</name>
</gene>
<reference evidence="1" key="1">
    <citation type="journal article" date="2023" name="G3 (Bethesda)">
        <title>A reference genome for the long-term kleptoplast-retaining sea slug Elysia crispata morphotype clarki.</title>
        <authorList>
            <person name="Eastman K.E."/>
            <person name="Pendleton A.L."/>
            <person name="Shaikh M.A."/>
            <person name="Suttiyut T."/>
            <person name="Ogas R."/>
            <person name="Tomko P."/>
            <person name="Gavelis G."/>
            <person name="Widhalm J.R."/>
            <person name="Wisecaver J.H."/>
        </authorList>
    </citation>
    <scope>NUCLEOTIDE SEQUENCE</scope>
    <source>
        <strain evidence="1">ECLA1</strain>
    </source>
</reference>
<proteinExistence type="predicted"/>
<evidence type="ECO:0000313" key="2">
    <source>
        <dbReference type="Proteomes" id="UP001283361"/>
    </source>
</evidence>